<dbReference type="OrthoDB" id="9801204at2"/>
<evidence type="ECO:0000256" key="5">
    <source>
        <dbReference type="ARBA" id="ARBA00022642"/>
    </source>
</evidence>
<dbReference type="EMBL" id="BDGJ01000195">
    <property type="protein sequence ID" value="GAW93978.1"/>
    <property type="molecule type" value="Genomic_DNA"/>
</dbReference>
<evidence type="ECO:0000256" key="4">
    <source>
        <dbReference type="ARBA" id="ARBA00022490"/>
    </source>
</evidence>
<evidence type="ECO:0000256" key="1">
    <source>
        <dbReference type="ARBA" id="ARBA00005065"/>
    </source>
</evidence>
<evidence type="ECO:0000313" key="11">
    <source>
        <dbReference type="EMBL" id="GAW93978.1"/>
    </source>
</evidence>
<feature type="binding site" evidence="10">
    <location>
        <position position="171"/>
    </location>
    <ligand>
        <name>[4Fe-4S] cluster</name>
        <dbReference type="ChEBI" id="CHEBI:49883"/>
    </ligand>
</feature>
<dbReference type="NCBIfam" id="NF006879">
    <property type="entry name" value="PRK09375.1-4"/>
    <property type="match status" value="1"/>
</dbReference>
<dbReference type="UniPathway" id="UPA00253">
    <property type="reaction ID" value="UER00327"/>
</dbReference>
<dbReference type="Gene3D" id="3.40.50.10800">
    <property type="entry name" value="NadA-like"/>
    <property type="match status" value="3"/>
</dbReference>
<sequence length="304" mass="33847">MGWETIREEIIALKEKRNAVILAHNYQPQEVQEIADHLGDSFELAHLAASTDAETVVLCGVRFMAENAAILAPNKTVLLPEKYAGCPLAETITADELREKKRQHPEAAVVCYINTTAEVKAESDICCTSSNAVQIVNSLPEEKVIFVPDRNVARYVAARTDKKIIPWDGQCITHQRVTAEEIKKVREVHPDAMIAVHVECPPQVVEQADYVGGTSGIAKFARESKTSKIIIGAEMGLIYRLKRENPGKQFFLLSPGLICPNMKATNLEKIRQALVNMEPRITVPEKIRKQAFKALEKMLTIIPN</sequence>
<dbReference type="PANTHER" id="PTHR30573">
    <property type="entry name" value="QUINOLINATE SYNTHETASE A"/>
    <property type="match status" value="1"/>
</dbReference>
<accession>A0A1Z5HX35</accession>
<dbReference type="GO" id="GO:0005737">
    <property type="term" value="C:cytoplasm"/>
    <property type="evidence" value="ECO:0007669"/>
    <property type="project" value="UniProtKB-SubCell"/>
</dbReference>
<keyword evidence="8 10" id="KW-0408">Iron</keyword>
<comment type="subcellular location">
    <subcellularLocation>
        <location evidence="10">Cytoplasm</location>
    </subcellularLocation>
</comment>
<keyword evidence="7 10" id="KW-0479">Metal-binding</keyword>
<keyword evidence="6 10" id="KW-0808">Transferase</keyword>
<dbReference type="FunFam" id="3.40.50.10800:FF:000003">
    <property type="entry name" value="Quinolinate synthase A"/>
    <property type="match status" value="1"/>
</dbReference>
<dbReference type="Pfam" id="PF02445">
    <property type="entry name" value="NadA"/>
    <property type="match status" value="1"/>
</dbReference>
<dbReference type="GO" id="GO:0046872">
    <property type="term" value="F:metal ion binding"/>
    <property type="evidence" value="ECO:0007669"/>
    <property type="project" value="UniProtKB-KW"/>
</dbReference>
<gene>
    <name evidence="10" type="primary">nadA</name>
    <name evidence="11" type="ORF">KKC1_30980</name>
</gene>
<feature type="binding site" evidence="10">
    <location>
        <begin position="112"/>
        <end position="114"/>
    </location>
    <ligand>
        <name>iminosuccinate</name>
        <dbReference type="ChEBI" id="CHEBI:77875"/>
    </ligand>
</feature>
<organism evidence="11 12">
    <name type="scientific">Calderihabitans maritimus</name>
    <dbReference type="NCBI Taxonomy" id="1246530"/>
    <lineage>
        <taxon>Bacteria</taxon>
        <taxon>Bacillati</taxon>
        <taxon>Bacillota</taxon>
        <taxon>Clostridia</taxon>
        <taxon>Neomoorellales</taxon>
        <taxon>Calderihabitantaceae</taxon>
        <taxon>Calderihabitans</taxon>
    </lineage>
</organism>
<feature type="binding site" evidence="10">
    <location>
        <position position="129"/>
    </location>
    <ligand>
        <name>iminosuccinate</name>
        <dbReference type="ChEBI" id="CHEBI:77875"/>
    </ligand>
</feature>
<dbReference type="AlphaFoldDB" id="A0A1Z5HX35"/>
<evidence type="ECO:0000256" key="10">
    <source>
        <dbReference type="HAMAP-Rule" id="MF_00568"/>
    </source>
</evidence>
<feature type="binding site" evidence="10">
    <location>
        <position position="41"/>
    </location>
    <ligand>
        <name>iminosuccinate</name>
        <dbReference type="ChEBI" id="CHEBI:77875"/>
    </ligand>
</feature>
<dbReference type="InterPro" id="IPR003473">
    <property type="entry name" value="NadA"/>
</dbReference>
<evidence type="ECO:0000256" key="9">
    <source>
        <dbReference type="ARBA" id="ARBA00023014"/>
    </source>
</evidence>
<evidence type="ECO:0000256" key="7">
    <source>
        <dbReference type="ARBA" id="ARBA00022723"/>
    </source>
</evidence>
<evidence type="ECO:0000256" key="8">
    <source>
        <dbReference type="ARBA" id="ARBA00023004"/>
    </source>
</evidence>
<feature type="binding site" evidence="10">
    <location>
        <position position="214"/>
    </location>
    <ligand>
        <name>iminosuccinate</name>
        <dbReference type="ChEBI" id="CHEBI:77875"/>
    </ligand>
</feature>
<evidence type="ECO:0000313" key="12">
    <source>
        <dbReference type="Proteomes" id="UP000197032"/>
    </source>
</evidence>
<dbReference type="InterPro" id="IPR036094">
    <property type="entry name" value="NadA_sf"/>
</dbReference>
<keyword evidence="9 10" id="KW-0411">Iron-sulfur</keyword>
<evidence type="ECO:0000256" key="6">
    <source>
        <dbReference type="ARBA" id="ARBA00022679"/>
    </source>
</evidence>
<dbReference type="HAMAP" id="MF_00568">
    <property type="entry name" value="NadA_type2"/>
    <property type="match status" value="1"/>
</dbReference>
<feature type="binding site" evidence="10">
    <location>
        <position position="86"/>
    </location>
    <ligand>
        <name>[4Fe-4S] cluster</name>
        <dbReference type="ChEBI" id="CHEBI:49883"/>
    </ligand>
</feature>
<keyword evidence="5 10" id="KW-0662">Pyridine nucleotide biosynthesis</keyword>
<dbReference type="PANTHER" id="PTHR30573:SF0">
    <property type="entry name" value="QUINOLINATE SYNTHASE, CHLOROPLASTIC"/>
    <property type="match status" value="1"/>
</dbReference>
<reference evidence="12" key="1">
    <citation type="journal article" date="2017" name="Appl. Environ. Microbiol.">
        <title>Genomic Analysis of Calderihabitans maritimus KKC1, a Thermophilic, Hydrogenogenic, Carboxydotrophic Bacterium Isolated from Marine Sediment.</title>
        <authorList>
            <person name="Omae K."/>
            <person name="Yoneda Y."/>
            <person name="Fukuyama Y."/>
            <person name="Yoshida T."/>
            <person name="Sako Y."/>
        </authorList>
    </citation>
    <scope>NUCLEOTIDE SEQUENCE [LARGE SCALE GENOMIC DNA]</scope>
    <source>
        <strain evidence="12">KKC1</strain>
    </source>
</reference>
<evidence type="ECO:0000256" key="3">
    <source>
        <dbReference type="ARBA" id="ARBA00022485"/>
    </source>
</evidence>
<dbReference type="NCBIfam" id="NF006878">
    <property type="entry name" value="PRK09375.1-2"/>
    <property type="match status" value="1"/>
</dbReference>
<comment type="function">
    <text evidence="10">Catalyzes the condensation of iminoaspartate with dihydroxyacetone phosphate to form quinolinate.</text>
</comment>
<name>A0A1Z5HX35_9FIRM</name>
<comment type="catalytic activity">
    <reaction evidence="10">
        <text>iminosuccinate + dihydroxyacetone phosphate = quinolinate + phosphate + 2 H2O + H(+)</text>
        <dbReference type="Rhea" id="RHEA:25888"/>
        <dbReference type="ChEBI" id="CHEBI:15377"/>
        <dbReference type="ChEBI" id="CHEBI:15378"/>
        <dbReference type="ChEBI" id="CHEBI:29959"/>
        <dbReference type="ChEBI" id="CHEBI:43474"/>
        <dbReference type="ChEBI" id="CHEBI:57642"/>
        <dbReference type="ChEBI" id="CHEBI:77875"/>
        <dbReference type="EC" id="2.5.1.72"/>
    </reaction>
</comment>
<keyword evidence="12" id="KW-1185">Reference proteome</keyword>
<dbReference type="SUPFAM" id="SSF142754">
    <property type="entry name" value="NadA-like"/>
    <property type="match status" value="1"/>
</dbReference>
<keyword evidence="3 10" id="KW-0004">4Fe-4S</keyword>
<comment type="caution">
    <text evidence="11">The sequence shown here is derived from an EMBL/GenBank/DDBJ whole genome shotgun (WGS) entry which is preliminary data.</text>
</comment>
<dbReference type="InterPro" id="IPR023066">
    <property type="entry name" value="Quinolinate_synth_type2"/>
</dbReference>
<dbReference type="GO" id="GO:0051539">
    <property type="term" value="F:4 iron, 4 sulfur cluster binding"/>
    <property type="evidence" value="ECO:0007669"/>
    <property type="project" value="UniProtKB-KW"/>
</dbReference>
<comment type="similarity">
    <text evidence="10">Belongs to the quinolinate synthase family. Type 2 subfamily.</text>
</comment>
<dbReference type="GO" id="GO:0008987">
    <property type="term" value="F:quinolinate synthetase A activity"/>
    <property type="evidence" value="ECO:0007669"/>
    <property type="project" value="UniProtKB-UniRule"/>
</dbReference>
<comment type="cofactor">
    <cofactor evidence="10">
        <name>[4Fe-4S] cluster</name>
        <dbReference type="ChEBI" id="CHEBI:49883"/>
    </cofactor>
    <text evidence="10">Binds 1 [4Fe-4S] cluster per subunit.</text>
</comment>
<feature type="binding site" evidence="10">
    <location>
        <position position="259"/>
    </location>
    <ligand>
        <name>[4Fe-4S] cluster</name>
        <dbReference type="ChEBI" id="CHEBI:49883"/>
    </ligand>
</feature>
<keyword evidence="4 10" id="KW-0963">Cytoplasm</keyword>
<comment type="pathway">
    <text evidence="1 10">Cofactor biosynthesis; NAD(+) biosynthesis; quinolinate from iminoaspartate: step 1/1.</text>
</comment>
<comment type="caution">
    <text evidence="10">Lacks conserved residue(s) required for the propagation of feature annotation.</text>
</comment>
<protein>
    <recommendedName>
        <fullName evidence="2 10">Quinolinate synthase</fullName>
        <ecNumber evidence="2 10">2.5.1.72</ecNumber>
    </recommendedName>
</protein>
<dbReference type="RefSeq" id="WP_088555011.1">
    <property type="nucleotide sequence ID" value="NZ_BDGJ01000195.1"/>
</dbReference>
<dbReference type="NCBIfam" id="TIGR00550">
    <property type="entry name" value="nadA"/>
    <property type="match status" value="1"/>
</dbReference>
<proteinExistence type="inferred from homology"/>
<dbReference type="GO" id="GO:0034628">
    <property type="term" value="P:'de novo' NAD+ biosynthetic process from L-aspartate"/>
    <property type="evidence" value="ECO:0007669"/>
    <property type="project" value="TreeGrafter"/>
</dbReference>
<feature type="binding site" evidence="10">
    <location>
        <position position="24"/>
    </location>
    <ligand>
        <name>iminosuccinate</name>
        <dbReference type="ChEBI" id="CHEBI:77875"/>
    </ligand>
</feature>
<evidence type="ECO:0000256" key="2">
    <source>
        <dbReference type="ARBA" id="ARBA00012669"/>
    </source>
</evidence>
<dbReference type="EC" id="2.5.1.72" evidence="2 10"/>
<dbReference type="Proteomes" id="UP000197032">
    <property type="component" value="Unassembled WGS sequence"/>
</dbReference>